<dbReference type="Proteomes" id="UP000199225">
    <property type="component" value="Unassembled WGS sequence"/>
</dbReference>
<evidence type="ECO:0000313" key="3">
    <source>
        <dbReference type="Proteomes" id="UP000199225"/>
    </source>
</evidence>
<sequence length="94" mass="10360">MTERKRSSKWIRVAIGGVTGAVAGLMLKPDVNKEGIKEKVKGRKENSTGNDTTDIKRESGESSTIVRESFKDSKKMNTVKKSVTSDRNSGDEEQ</sequence>
<dbReference type="AlphaFoldDB" id="A0A1G8S3T2"/>
<dbReference type="RefSeq" id="WP_093192994.1">
    <property type="nucleotide sequence ID" value="NZ_FNEV01000003.1"/>
</dbReference>
<protein>
    <recommendedName>
        <fullName evidence="4">YtxH-like protein</fullName>
    </recommendedName>
</protein>
<organism evidence="2 3">
    <name type="scientific">Salimicrobium halophilum</name>
    <dbReference type="NCBI Taxonomy" id="86666"/>
    <lineage>
        <taxon>Bacteria</taxon>
        <taxon>Bacillati</taxon>
        <taxon>Bacillota</taxon>
        <taxon>Bacilli</taxon>
        <taxon>Bacillales</taxon>
        <taxon>Bacillaceae</taxon>
        <taxon>Salimicrobium</taxon>
    </lineage>
</organism>
<evidence type="ECO:0000256" key="1">
    <source>
        <dbReference type="SAM" id="MobiDB-lite"/>
    </source>
</evidence>
<evidence type="ECO:0000313" key="2">
    <source>
        <dbReference type="EMBL" id="SDJ23801.1"/>
    </source>
</evidence>
<reference evidence="3" key="1">
    <citation type="submission" date="2016-10" db="EMBL/GenBank/DDBJ databases">
        <authorList>
            <person name="Varghese N."/>
            <person name="Submissions S."/>
        </authorList>
    </citation>
    <scope>NUCLEOTIDE SEQUENCE [LARGE SCALE GENOMIC DNA]</scope>
    <source>
        <strain evidence="3">DSM 4771</strain>
    </source>
</reference>
<dbReference type="STRING" id="86666.SAMN04490247_1235"/>
<feature type="compositionally biased region" description="Basic and acidic residues" evidence="1">
    <location>
        <begin position="32"/>
        <end position="46"/>
    </location>
</feature>
<feature type="region of interest" description="Disordered" evidence="1">
    <location>
        <begin position="32"/>
        <end position="94"/>
    </location>
</feature>
<evidence type="ECO:0008006" key="4">
    <source>
        <dbReference type="Google" id="ProtNLM"/>
    </source>
</evidence>
<keyword evidence="3" id="KW-1185">Reference proteome</keyword>
<gene>
    <name evidence="2" type="ORF">SAMN04490247_1235</name>
</gene>
<proteinExistence type="predicted"/>
<accession>A0A1G8S3T2</accession>
<name>A0A1G8S3T2_9BACI</name>
<dbReference type="EMBL" id="FNEV01000003">
    <property type="protein sequence ID" value="SDJ23801.1"/>
    <property type="molecule type" value="Genomic_DNA"/>
</dbReference>